<dbReference type="GO" id="GO:0004069">
    <property type="term" value="F:L-aspartate:2-oxoglutarate aminotransferase activity"/>
    <property type="evidence" value="ECO:0007669"/>
    <property type="project" value="TreeGrafter"/>
</dbReference>
<evidence type="ECO:0000256" key="4">
    <source>
        <dbReference type="ARBA" id="ARBA00022576"/>
    </source>
</evidence>
<dbReference type="GO" id="GO:0033585">
    <property type="term" value="P:L-phenylalanine biosynthetic process from chorismate via phenylpyruvate"/>
    <property type="evidence" value="ECO:0007669"/>
    <property type="project" value="TreeGrafter"/>
</dbReference>
<gene>
    <name evidence="8" type="ORF">SAMN04488071_2108</name>
</gene>
<dbReference type="GO" id="GO:0030170">
    <property type="term" value="F:pyridoxal phosphate binding"/>
    <property type="evidence" value="ECO:0007669"/>
    <property type="project" value="InterPro"/>
</dbReference>
<dbReference type="GO" id="GO:0005829">
    <property type="term" value="C:cytosol"/>
    <property type="evidence" value="ECO:0007669"/>
    <property type="project" value="TreeGrafter"/>
</dbReference>
<comment type="subunit">
    <text evidence="3">Homodimer.</text>
</comment>
<dbReference type="PRINTS" id="PR00799">
    <property type="entry name" value="TRANSAMINASE"/>
</dbReference>
<keyword evidence="5 8" id="KW-0808">Transferase</keyword>
<evidence type="ECO:0000313" key="9">
    <source>
        <dbReference type="Proteomes" id="UP000183685"/>
    </source>
</evidence>
<reference evidence="8 9" key="1">
    <citation type="submission" date="2016-10" db="EMBL/GenBank/DDBJ databases">
        <authorList>
            <person name="de Groot N.N."/>
        </authorList>
    </citation>
    <scope>NUCLEOTIDE SEQUENCE [LARGE SCALE GENOMIC DNA]</scope>
    <source>
        <strain evidence="8 9">CGMCC 1.9109</strain>
    </source>
</reference>
<dbReference type="OrthoDB" id="9766445at2"/>
<dbReference type="Pfam" id="PF00155">
    <property type="entry name" value="Aminotran_1_2"/>
    <property type="match status" value="1"/>
</dbReference>
<dbReference type="InterPro" id="IPR000796">
    <property type="entry name" value="Asp_trans"/>
</dbReference>
<dbReference type="PANTHER" id="PTHR11879:SF22">
    <property type="entry name" value="ASPARTATE AMINOTRANSFERASE, MITOCHONDRIAL"/>
    <property type="match status" value="1"/>
</dbReference>
<dbReference type="Gene3D" id="3.90.1150.10">
    <property type="entry name" value="Aspartate Aminotransferase, domain 1"/>
    <property type="match status" value="1"/>
</dbReference>
<evidence type="ECO:0000256" key="3">
    <source>
        <dbReference type="ARBA" id="ARBA00011738"/>
    </source>
</evidence>
<dbReference type="Gene3D" id="3.40.640.10">
    <property type="entry name" value="Type I PLP-dependent aspartate aminotransferase-like (Major domain)"/>
    <property type="match status" value="1"/>
</dbReference>
<comment type="similarity">
    <text evidence="2">Belongs to the class-I pyridoxal-phosphate-dependent aminotransferase family.</text>
</comment>
<dbReference type="NCBIfam" id="NF006719">
    <property type="entry name" value="PRK09257.1"/>
    <property type="match status" value="1"/>
</dbReference>
<evidence type="ECO:0000313" key="8">
    <source>
        <dbReference type="EMBL" id="SDE10326.1"/>
    </source>
</evidence>
<dbReference type="AlphaFoldDB" id="A0A1G7A8X6"/>
<protein>
    <submittedName>
        <fullName evidence="8">Aspartate aminotransferase</fullName>
    </submittedName>
</protein>
<dbReference type="Proteomes" id="UP000183685">
    <property type="component" value="Unassembled WGS sequence"/>
</dbReference>
<comment type="cofactor">
    <cofactor evidence="1">
        <name>pyridoxal 5'-phosphate</name>
        <dbReference type="ChEBI" id="CHEBI:597326"/>
    </cofactor>
</comment>
<dbReference type="InterPro" id="IPR015422">
    <property type="entry name" value="PyrdxlP-dep_Trfase_small"/>
</dbReference>
<keyword evidence="4 8" id="KW-0032">Aminotransferase</keyword>
<evidence type="ECO:0000256" key="1">
    <source>
        <dbReference type="ARBA" id="ARBA00001933"/>
    </source>
</evidence>
<dbReference type="STRING" id="637679.GCA_001550055_01749"/>
<proteinExistence type="inferred from homology"/>
<dbReference type="GO" id="GO:0004838">
    <property type="term" value="F:L-tyrosine-2-oxoglutarate transaminase activity"/>
    <property type="evidence" value="ECO:0007669"/>
    <property type="project" value="TreeGrafter"/>
</dbReference>
<dbReference type="PANTHER" id="PTHR11879">
    <property type="entry name" value="ASPARTATE AMINOTRANSFERASE"/>
    <property type="match status" value="1"/>
</dbReference>
<accession>A0A1G7A8X6</accession>
<dbReference type="SUPFAM" id="SSF53383">
    <property type="entry name" value="PLP-dependent transferases"/>
    <property type="match status" value="1"/>
</dbReference>
<evidence type="ECO:0000256" key="5">
    <source>
        <dbReference type="ARBA" id="ARBA00022679"/>
    </source>
</evidence>
<keyword evidence="6" id="KW-0663">Pyridoxal phosphate</keyword>
<dbReference type="InterPro" id="IPR004839">
    <property type="entry name" value="Aminotransferase_I/II_large"/>
</dbReference>
<name>A0A1G7A8X6_9PROT</name>
<dbReference type="CDD" id="cd00609">
    <property type="entry name" value="AAT_like"/>
    <property type="match status" value="1"/>
</dbReference>
<organism evidence="8 9">
    <name type="scientific">Kordiimonas lacus</name>
    <dbReference type="NCBI Taxonomy" id="637679"/>
    <lineage>
        <taxon>Bacteria</taxon>
        <taxon>Pseudomonadati</taxon>
        <taxon>Pseudomonadota</taxon>
        <taxon>Alphaproteobacteria</taxon>
        <taxon>Kordiimonadales</taxon>
        <taxon>Kordiimonadaceae</taxon>
        <taxon>Kordiimonas</taxon>
    </lineage>
</organism>
<evidence type="ECO:0000256" key="6">
    <source>
        <dbReference type="ARBA" id="ARBA00022898"/>
    </source>
</evidence>
<dbReference type="EMBL" id="FNAK01000004">
    <property type="protein sequence ID" value="SDE10326.1"/>
    <property type="molecule type" value="Genomic_DNA"/>
</dbReference>
<keyword evidence="9" id="KW-1185">Reference proteome</keyword>
<dbReference type="RefSeq" id="WP_068303937.1">
    <property type="nucleotide sequence ID" value="NZ_FNAK01000004.1"/>
</dbReference>
<evidence type="ECO:0000259" key="7">
    <source>
        <dbReference type="Pfam" id="PF00155"/>
    </source>
</evidence>
<feature type="domain" description="Aminotransferase class I/classII large" evidence="7">
    <location>
        <begin position="27"/>
        <end position="392"/>
    </location>
</feature>
<dbReference type="InterPro" id="IPR015421">
    <property type="entry name" value="PyrdxlP-dep_Trfase_major"/>
</dbReference>
<dbReference type="GO" id="GO:0042802">
    <property type="term" value="F:identical protein binding"/>
    <property type="evidence" value="ECO:0007669"/>
    <property type="project" value="TreeGrafter"/>
</dbReference>
<evidence type="ECO:0000256" key="2">
    <source>
        <dbReference type="ARBA" id="ARBA00007441"/>
    </source>
</evidence>
<dbReference type="InterPro" id="IPR015424">
    <property type="entry name" value="PyrdxlP-dep_Trfase"/>
</dbReference>
<sequence length="396" mass="42504">MFSHLEPLPADPILGLSALFKADTNPEKVDLGVGVYKTAEGNTPIMRSIQAAFDRLVKTEGSKVYIAPTGWPGFTDAALDLSLGAPLVHALEGQIGAIQTPGGCGALRLGFELVNHAAPGTTVWVSNPTWANHVPTLKAAGLDSKVYRYYDRATTSIDIEGMLEDLKGAKAGDLILLHASCHNPTGADLNDEEWDRVIELIGERGLVPFLDMAYQGFAQGLEADAGPLRRAFEKLPEAVLSYSCSKNFGLYRERTGALIVKSQGKDAAKALTTNLARIARENYSMPPSHGAALMTTVMQDEALRADWVAELGEMRDRVNTLRRTLADSLTQKGYGAEFGAVGRQTGMFSLLNLTPEQVAAVQKDKSIYFPANGRINVAGLTEANIPYVADAIAGVM</sequence>